<sequence>MNTKDIIQLLRHQRHDMMNHLQVMQGYLSMGKTDKVHKKMEDVIESFANERKLMNLETDELALWLIQFNTINKNIRLTYDICIEKQKLTLYEAFILKKCQYITEMVQSYGDSDQLYEAKLVLSNENDGKEVWIEFSISGSFQHMGKLTEKLSEQEDIDTQWEENEVICRISINTSN</sequence>
<proteinExistence type="predicted"/>
<evidence type="ECO:0000256" key="1">
    <source>
        <dbReference type="ARBA" id="ARBA00022553"/>
    </source>
</evidence>
<dbReference type="RefSeq" id="WP_072887742.1">
    <property type="nucleotide sequence ID" value="NZ_FQVW01000002.1"/>
</dbReference>
<protein>
    <submittedName>
        <fullName evidence="6">Sporulation initiation phospho-transferase B, C-terminal</fullName>
    </submittedName>
</protein>
<dbReference type="Pfam" id="PF14689">
    <property type="entry name" value="SPOB_a"/>
    <property type="match status" value="1"/>
</dbReference>
<dbReference type="Pfam" id="PF14682">
    <property type="entry name" value="SPOB_ab"/>
    <property type="match status" value="1"/>
</dbReference>
<evidence type="ECO:0000256" key="2">
    <source>
        <dbReference type="ARBA" id="ARBA00022679"/>
    </source>
</evidence>
<organism evidence="6 7">
    <name type="scientific">Ornithinibacillus halophilus</name>
    <dbReference type="NCBI Taxonomy" id="930117"/>
    <lineage>
        <taxon>Bacteria</taxon>
        <taxon>Bacillati</taxon>
        <taxon>Bacillota</taxon>
        <taxon>Bacilli</taxon>
        <taxon>Bacillales</taxon>
        <taxon>Bacillaceae</taxon>
        <taxon>Ornithinibacillus</taxon>
    </lineage>
</organism>
<dbReference type="InterPro" id="IPR037100">
    <property type="entry name" value="Spo0B_C_sf"/>
</dbReference>
<evidence type="ECO:0000256" key="3">
    <source>
        <dbReference type="ARBA" id="ARBA00022777"/>
    </source>
</evidence>
<feature type="domain" description="Sporulation initiation phosphotransferase B C-terminal" evidence="4">
    <location>
        <begin position="60"/>
        <end position="162"/>
    </location>
</feature>
<keyword evidence="3" id="KW-0418">Kinase</keyword>
<keyword evidence="7" id="KW-1185">Reference proteome</keyword>
<dbReference type="Proteomes" id="UP000183988">
    <property type="component" value="Unassembled WGS sequence"/>
</dbReference>
<dbReference type="AlphaFoldDB" id="A0A1M5DFM9"/>
<name>A0A1M5DFM9_9BACI</name>
<evidence type="ECO:0000313" key="6">
    <source>
        <dbReference type="EMBL" id="SHF65664.1"/>
    </source>
</evidence>
<keyword evidence="2 6" id="KW-0808">Transferase</keyword>
<reference evidence="6 7" key="1">
    <citation type="submission" date="2016-11" db="EMBL/GenBank/DDBJ databases">
        <authorList>
            <person name="Jaros S."/>
            <person name="Januszkiewicz K."/>
            <person name="Wedrychowicz H."/>
        </authorList>
    </citation>
    <scope>NUCLEOTIDE SEQUENCE [LARGE SCALE GENOMIC DNA]</scope>
    <source>
        <strain evidence="6 7">IBRC-M 10683</strain>
    </source>
</reference>
<evidence type="ECO:0000259" key="4">
    <source>
        <dbReference type="Pfam" id="PF14682"/>
    </source>
</evidence>
<dbReference type="SUPFAM" id="SSF55890">
    <property type="entry name" value="Sporulation response regulatory protein Spo0B"/>
    <property type="match status" value="1"/>
</dbReference>
<gene>
    <name evidence="6" type="ORF">SAMN05216225_100235</name>
</gene>
<dbReference type="OrthoDB" id="2375606at2"/>
<dbReference type="GO" id="GO:0000155">
    <property type="term" value="F:phosphorelay sensor kinase activity"/>
    <property type="evidence" value="ECO:0007669"/>
    <property type="project" value="InterPro"/>
</dbReference>
<dbReference type="Gene3D" id="3.30.565.30">
    <property type="entry name" value="Sporulation initiation phosphotransferase B (SpoOB), C-terminal domain"/>
    <property type="match status" value="1"/>
</dbReference>
<dbReference type="STRING" id="930117.SAMN05216225_100235"/>
<dbReference type="InterPro" id="IPR016122">
    <property type="entry name" value="SpoOB_C"/>
</dbReference>
<keyword evidence="1" id="KW-0597">Phosphoprotein</keyword>
<evidence type="ECO:0000313" key="7">
    <source>
        <dbReference type="Proteomes" id="UP000183988"/>
    </source>
</evidence>
<dbReference type="Gene3D" id="1.10.287.130">
    <property type="match status" value="1"/>
</dbReference>
<dbReference type="EMBL" id="FQVW01000002">
    <property type="protein sequence ID" value="SHF65664.1"/>
    <property type="molecule type" value="Genomic_DNA"/>
</dbReference>
<accession>A0A1M5DFM9</accession>
<dbReference type="InterPro" id="IPR039506">
    <property type="entry name" value="SPOB_a"/>
</dbReference>
<evidence type="ECO:0000259" key="5">
    <source>
        <dbReference type="Pfam" id="PF14689"/>
    </source>
</evidence>
<feature type="domain" description="SpoOB alpha-helical" evidence="5">
    <location>
        <begin position="2"/>
        <end position="56"/>
    </location>
</feature>
<dbReference type="InterPro" id="IPR016120">
    <property type="entry name" value="Sig_transdc_His_kin_SpoOB"/>
</dbReference>